<protein>
    <submittedName>
        <fullName evidence="2">Lipase family protein</fullName>
    </submittedName>
</protein>
<evidence type="ECO:0000313" key="3">
    <source>
        <dbReference type="Proteomes" id="UP001379533"/>
    </source>
</evidence>
<dbReference type="Gene3D" id="3.40.50.1820">
    <property type="entry name" value="alpha/beta hydrolase"/>
    <property type="match status" value="1"/>
</dbReference>
<reference evidence="2 3" key="1">
    <citation type="submission" date="2021-12" db="EMBL/GenBank/DDBJ databases">
        <title>Discovery of the Pendulisporaceae a myxobacterial family with distinct sporulation behavior and unique specialized metabolism.</title>
        <authorList>
            <person name="Garcia R."/>
            <person name="Popoff A."/>
            <person name="Bader C.D."/>
            <person name="Loehr J."/>
            <person name="Walesch S."/>
            <person name="Walt C."/>
            <person name="Boldt J."/>
            <person name="Bunk B."/>
            <person name="Haeckl F.J.F.P.J."/>
            <person name="Gunesch A.P."/>
            <person name="Birkelbach J."/>
            <person name="Nuebel U."/>
            <person name="Pietschmann T."/>
            <person name="Bach T."/>
            <person name="Mueller R."/>
        </authorList>
    </citation>
    <scope>NUCLEOTIDE SEQUENCE [LARGE SCALE GENOMIC DNA]</scope>
    <source>
        <strain evidence="2 3">MSr12523</strain>
    </source>
</reference>
<keyword evidence="3" id="KW-1185">Reference proteome</keyword>
<feature type="domain" description="Fungal lipase-type" evidence="1">
    <location>
        <begin position="101"/>
        <end position="266"/>
    </location>
</feature>
<dbReference type="InterPro" id="IPR051218">
    <property type="entry name" value="Sec_MonoDiacylglyc_Lipase"/>
</dbReference>
<dbReference type="InterPro" id="IPR029058">
    <property type="entry name" value="AB_hydrolase_fold"/>
</dbReference>
<name>A0ABZ2K4D5_9BACT</name>
<gene>
    <name evidence="2" type="ORF">LZC95_44845</name>
</gene>
<dbReference type="PANTHER" id="PTHR45856">
    <property type="entry name" value="ALPHA/BETA-HYDROLASES SUPERFAMILY PROTEIN"/>
    <property type="match status" value="1"/>
</dbReference>
<dbReference type="InterPro" id="IPR002921">
    <property type="entry name" value="Fungal_lipase-type"/>
</dbReference>
<dbReference type="Proteomes" id="UP001379533">
    <property type="component" value="Chromosome"/>
</dbReference>
<proteinExistence type="predicted"/>
<accession>A0ABZ2K4D5</accession>
<sequence>MVNGTADEVHAEGSPGAYTREQVMLTLSFISYLGIFEILDDAKTSAQILKQINKALAKTPPVAGNWQVIWGPARYDGLLTIFDENLMFVVQGVHDPSQYAIVIRGTNPVSITNWVLQDFAVIRQMPWPYNAHPPGLKPKISQGTARGLQALQNMRPVRGIPGAGSTLYQFLANEVRRNPSPRLTVTVTGHSLGGALSPALALWLSDTQHASDEVATPPWDPNLKSRIEVYPFAGPSPGNRDWAKYYDLKLGATTCRMWNELDVVPHGWAEVALKKLPALYDPDIAPDWLIGLVLWSTTVLAARGDYVQILHETKPLIGSKQCTFLKDYLGQMIYQHTAAYTELLKLQSELDANVHFQFDPELRDAVMEVAKAFHSKQAMGNGNGDVKRAVMPAVAATVEDDDALDGMSSADAEVKAAEWRVHRIPKVLNPVSAGLKRAYRVSASVAMQFVPHYLALHSLFKRRSLYRDRTRRRTSDFDFGAWR</sequence>
<dbReference type="RefSeq" id="WP_394844169.1">
    <property type="nucleotide sequence ID" value="NZ_CP089982.1"/>
</dbReference>
<dbReference type="SUPFAM" id="SSF53474">
    <property type="entry name" value="alpha/beta-Hydrolases"/>
    <property type="match status" value="1"/>
</dbReference>
<dbReference type="PANTHER" id="PTHR45856:SF11">
    <property type="entry name" value="FUNGAL LIPASE-LIKE DOMAIN-CONTAINING PROTEIN"/>
    <property type="match status" value="1"/>
</dbReference>
<organism evidence="2 3">
    <name type="scientific">Pendulispora brunnea</name>
    <dbReference type="NCBI Taxonomy" id="2905690"/>
    <lineage>
        <taxon>Bacteria</taxon>
        <taxon>Pseudomonadati</taxon>
        <taxon>Myxococcota</taxon>
        <taxon>Myxococcia</taxon>
        <taxon>Myxococcales</taxon>
        <taxon>Sorangiineae</taxon>
        <taxon>Pendulisporaceae</taxon>
        <taxon>Pendulispora</taxon>
    </lineage>
</organism>
<evidence type="ECO:0000313" key="2">
    <source>
        <dbReference type="EMBL" id="WXA93569.1"/>
    </source>
</evidence>
<dbReference type="Pfam" id="PF01764">
    <property type="entry name" value="Lipase_3"/>
    <property type="match status" value="1"/>
</dbReference>
<evidence type="ECO:0000259" key="1">
    <source>
        <dbReference type="Pfam" id="PF01764"/>
    </source>
</evidence>
<dbReference type="EMBL" id="CP089982">
    <property type="protein sequence ID" value="WXA93569.1"/>
    <property type="molecule type" value="Genomic_DNA"/>
</dbReference>